<feature type="chain" id="PRO_5023262892" description="Arginine biosynthesis bifunctional protein ArgJ beta chain" evidence="10">
    <location>
        <begin position="189"/>
        <end position="406"/>
    </location>
</feature>
<dbReference type="InterPro" id="IPR002813">
    <property type="entry name" value="Arg_biosynth_ArgJ"/>
</dbReference>
<comment type="function">
    <text evidence="10">Catalyzes two activities which are involved in the cyclic version of arginine biosynthesis: the synthesis of N-acetylglutamate from glutamate and acetyl-CoA as the acetyl donor, and of ornithine by transacetylation between N(2)-acetylornithine and glutamate.</text>
</comment>
<comment type="similarity">
    <text evidence="1 10">Belongs to the ArgJ family.</text>
</comment>
<dbReference type="Gene3D" id="3.60.70.12">
    <property type="entry name" value="L-amino peptidase D-ALA esterase/amidase"/>
    <property type="match status" value="1"/>
</dbReference>
<keyword evidence="10" id="KW-0963">Cytoplasm</keyword>
<feature type="binding site" evidence="10">
    <location>
        <position position="401"/>
    </location>
    <ligand>
        <name>substrate</name>
    </ligand>
</feature>
<dbReference type="FunFam" id="3.10.20.340:FF:000001">
    <property type="entry name" value="Arginine biosynthesis bifunctional protein ArgJ, chloroplastic"/>
    <property type="match status" value="1"/>
</dbReference>
<evidence type="ECO:0000256" key="5">
    <source>
        <dbReference type="ARBA" id="ARBA00022679"/>
    </source>
</evidence>
<keyword evidence="7 10" id="KW-0511">Multifunctional enzyme</keyword>
<dbReference type="EMBL" id="LOEE01000037">
    <property type="protein sequence ID" value="KXG75221.1"/>
    <property type="molecule type" value="Genomic_DNA"/>
</dbReference>
<comment type="catalytic activity">
    <reaction evidence="10">
        <text>L-glutamate + acetyl-CoA = N-acetyl-L-glutamate + CoA + H(+)</text>
        <dbReference type="Rhea" id="RHEA:24292"/>
        <dbReference type="ChEBI" id="CHEBI:15378"/>
        <dbReference type="ChEBI" id="CHEBI:29985"/>
        <dbReference type="ChEBI" id="CHEBI:44337"/>
        <dbReference type="ChEBI" id="CHEBI:57287"/>
        <dbReference type="ChEBI" id="CHEBI:57288"/>
        <dbReference type="EC" id="2.3.1.1"/>
    </reaction>
</comment>
<comment type="pathway">
    <text evidence="10">Amino-acid biosynthesis; L-arginine biosynthesis; L-ornithine and N-acetyl-L-glutamate from L-glutamate and N(2)-acetyl-L-ornithine (cyclic): step 1/1.</text>
</comment>
<dbReference type="CDD" id="cd02152">
    <property type="entry name" value="OAT"/>
    <property type="match status" value="1"/>
</dbReference>
<dbReference type="NCBIfam" id="TIGR00120">
    <property type="entry name" value="ArgJ"/>
    <property type="match status" value="1"/>
</dbReference>
<reference evidence="11 12" key="1">
    <citation type="submission" date="2015-12" db="EMBL/GenBank/DDBJ databases">
        <title>Draft genome sequence of the thermoanaerobe Thermotalea metallivorans, an isolate from the runoff channel of the Great Artesian Basin, Australia.</title>
        <authorList>
            <person name="Patel B.K."/>
        </authorList>
    </citation>
    <scope>NUCLEOTIDE SEQUENCE [LARGE SCALE GENOMIC DNA]</scope>
    <source>
        <strain evidence="11 12">B2-1</strain>
    </source>
</reference>
<dbReference type="SUPFAM" id="SSF56266">
    <property type="entry name" value="DmpA/ArgJ-like"/>
    <property type="match status" value="1"/>
</dbReference>
<dbReference type="EC" id="2.3.1.1" evidence="10"/>
<comment type="subunit">
    <text evidence="2 10">Heterotetramer of two alpha and two beta chains.</text>
</comment>
<dbReference type="PANTHER" id="PTHR23100">
    <property type="entry name" value="ARGININE BIOSYNTHESIS BIFUNCTIONAL PROTEIN ARGJ"/>
    <property type="match status" value="1"/>
</dbReference>
<protein>
    <recommendedName>
        <fullName evidence="10">Arginine biosynthesis bifunctional protein ArgJ</fullName>
    </recommendedName>
    <domain>
        <recommendedName>
            <fullName evidence="10">Glutamate N-acetyltransferase</fullName>
            <ecNumber evidence="10">2.3.1.35</ecNumber>
        </recommendedName>
        <alternativeName>
            <fullName evidence="10">Ornithine acetyltransferase</fullName>
            <shortName evidence="10">OATase</shortName>
        </alternativeName>
        <alternativeName>
            <fullName evidence="10">Ornithine transacetylase</fullName>
        </alternativeName>
    </domain>
    <domain>
        <recommendedName>
            <fullName evidence="10">Amino-acid acetyltransferase</fullName>
            <ecNumber evidence="10">2.3.1.1</ecNumber>
        </recommendedName>
        <alternativeName>
            <fullName evidence="10">N-acetylglutamate synthase</fullName>
            <shortName evidence="10">AGSase</shortName>
        </alternativeName>
    </domain>
    <component>
        <recommendedName>
            <fullName evidence="10">Arginine biosynthesis bifunctional protein ArgJ alpha chain</fullName>
        </recommendedName>
    </component>
    <component>
        <recommendedName>
            <fullName evidence="10">Arginine biosynthesis bifunctional protein ArgJ beta chain</fullName>
        </recommendedName>
    </component>
</protein>
<evidence type="ECO:0000256" key="9">
    <source>
        <dbReference type="ARBA" id="ARBA00049439"/>
    </source>
</evidence>
<comment type="pathway">
    <text evidence="10">Amino-acid biosynthesis; L-arginine biosynthesis; N(2)-acetyl-L-ornithine from L-glutamate: step 1/4.</text>
</comment>
<comment type="subcellular location">
    <subcellularLocation>
        <location evidence="10">Cytoplasm</location>
    </subcellularLocation>
</comment>
<dbReference type="Gene3D" id="3.10.20.340">
    <property type="entry name" value="ArgJ beta chain, C-terminal domain"/>
    <property type="match status" value="1"/>
</dbReference>
<evidence type="ECO:0000256" key="10">
    <source>
        <dbReference type="HAMAP-Rule" id="MF_01106"/>
    </source>
</evidence>
<dbReference type="EC" id="2.3.1.35" evidence="10"/>
<name>A0A140L3U6_9FIRM</name>
<proteinExistence type="inferred from homology"/>
<dbReference type="GO" id="GO:0006526">
    <property type="term" value="P:L-arginine biosynthetic process"/>
    <property type="evidence" value="ECO:0007669"/>
    <property type="project" value="UniProtKB-UniRule"/>
</dbReference>
<dbReference type="PANTHER" id="PTHR23100:SF0">
    <property type="entry name" value="ARGININE BIOSYNTHESIS BIFUNCTIONAL PROTEIN ARGJ, MITOCHONDRIAL"/>
    <property type="match status" value="1"/>
</dbReference>
<keyword evidence="5 10" id="KW-0808">Transferase</keyword>
<evidence type="ECO:0000256" key="2">
    <source>
        <dbReference type="ARBA" id="ARBA00011475"/>
    </source>
</evidence>
<dbReference type="HAMAP" id="MF_01106">
    <property type="entry name" value="ArgJ"/>
    <property type="match status" value="1"/>
</dbReference>
<sequence length="406" mass="43176">MKILQDKSLTDVPGFQAVGIHCGIKKNGNKDLCVIYSQKPAVAAAAFTTNIVKAAPLLVNMKHLEISDTIQAIVVNSGNANACTGAQGLEDAYKMSETTAACLNLPPNQVLVASTGIIGVPMPMHVVIPGIKAACSLIPDGSGASAAEAIMTTDSFPKQITVEIMIDDKPVFISGIAKGSGMIHPNMATMLAFIITNANISKALLTKALKDSVSNSYNMISVDGDTSTNDMVITLANGMAGHPLIDAMDKDYAKFKNALDFVNQTLAKMIAKDGEGATKLIEVSLYHAKTEKDAKICAKSVISSNLVKSAFFGSDANWGRIMCSLGYSGGDFSPDKVDIFFKNAKGTIQLVKDGTGIPFSEEKAKEILDQDYVNIVIDLKDGEYEATAWGCDLSYDYVKINGSYRT</sequence>
<comment type="catalytic activity">
    <reaction evidence="9 10">
        <text>N(2)-acetyl-L-ornithine + L-glutamate = N-acetyl-L-glutamate + L-ornithine</text>
        <dbReference type="Rhea" id="RHEA:15349"/>
        <dbReference type="ChEBI" id="CHEBI:29985"/>
        <dbReference type="ChEBI" id="CHEBI:44337"/>
        <dbReference type="ChEBI" id="CHEBI:46911"/>
        <dbReference type="ChEBI" id="CHEBI:57805"/>
        <dbReference type="EC" id="2.3.1.35"/>
    </reaction>
</comment>
<keyword evidence="12" id="KW-1185">Reference proteome</keyword>
<keyword evidence="6 10" id="KW-0068">Autocatalytic cleavage</keyword>
<evidence type="ECO:0000256" key="4">
    <source>
        <dbReference type="ARBA" id="ARBA00022605"/>
    </source>
</evidence>
<dbReference type="PATRIC" id="fig|520762.4.peg.2057"/>
<evidence type="ECO:0000256" key="1">
    <source>
        <dbReference type="ARBA" id="ARBA00006774"/>
    </source>
</evidence>
<organism evidence="11 12">
    <name type="scientific">Thermotalea metallivorans</name>
    <dbReference type="NCBI Taxonomy" id="520762"/>
    <lineage>
        <taxon>Bacteria</taxon>
        <taxon>Bacillati</taxon>
        <taxon>Bacillota</taxon>
        <taxon>Clostridia</taxon>
        <taxon>Peptostreptococcales</taxon>
        <taxon>Thermotaleaceae</taxon>
        <taxon>Thermotalea</taxon>
    </lineage>
</organism>
<evidence type="ECO:0000256" key="6">
    <source>
        <dbReference type="ARBA" id="ARBA00022813"/>
    </source>
</evidence>
<evidence type="ECO:0000313" key="11">
    <source>
        <dbReference type="EMBL" id="KXG75221.1"/>
    </source>
</evidence>
<feature type="binding site" evidence="10">
    <location>
        <position position="189"/>
    </location>
    <ligand>
        <name>substrate</name>
    </ligand>
</feature>
<dbReference type="InterPro" id="IPR042195">
    <property type="entry name" value="ArgJ_beta_C"/>
</dbReference>
<feature type="binding site" evidence="10">
    <location>
        <position position="275"/>
    </location>
    <ligand>
        <name>substrate</name>
    </ligand>
</feature>
<dbReference type="GO" id="GO:0004042">
    <property type="term" value="F:L-glutamate N-acetyltransferase activity"/>
    <property type="evidence" value="ECO:0007669"/>
    <property type="project" value="UniProtKB-UniRule"/>
</dbReference>
<dbReference type="GO" id="GO:0004358">
    <property type="term" value="F:L-glutamate N-acetyltransferase activity, acting on acetyl-L-ornithine as donor"/>
    <property type="evidence" value="ECO:0007669"/>
    <property type="project" value="UniProtKB-UniRule"/>
</dbReference>
<dbReference type="NCBIfam" id="NF003802">
    <property type="entry name" value="PRK05388.1"/>
    <property type="match status" value="1"/>
</dbReference>
<comment type="caution">
    <text evidence="11">The sequence shown here is derived from an EMBL/GenBank/DDBJ whole genome shotgun (WGS) entry which is preliminary data.</text>
</comment>
<keyword evidence="4 10" id="KW-0028">Amino-acid biosynthesis</keyword>
<evidence type="ECO:0000256" key="7">
    <source>
        <dbReference type="ARBA" id="ARBA00023268"/>
    </source>
</evidence>
<dbReference type="STRING" id="520762.AN619_18560"/>
<dbReference type="Pfam" id="PF01960">
    <property type="entry name" value="ArgJ"/>
    <property type="match status" value="1"/>
</dbReference>
<evidence type="ECO:0000256" key="3">
    <source>
        <dbReference type="ARBA" id="ARBA00022571"/>
    </source>
</evidence>
<feature type="binding site" evidence="10">
    <location>
        <position position="406"/>
    </location>
    <ligand>
        <name>substrate</name>
    </ligand>
</feature>
<dbReference type="AlphaFoldDB" id="A0A140L3U6"/>
<dbReference type="GO" id="GO:0006592">
    <property type="term" value="P:ornithine biosynthetic process"/>
    <property type="evidence" value="ECO:0007669"/>
    <property type="project" value="TreeGrafter"/>
</dbReference>
<gene>
    <name evidence="10 11" type="primary">argJ</name>
    <name evidence="11" type="ORF">AN619_18560</name>
</gene>
<feature type="chain" id="PRO_5023262893" description="Arginine biosynthesis bifunctional protein ArgJ alpha chain" evidence="10">
    <location>
        <begin position="1"/>
        <end position="188"/>
    </location>
</feature>
<dbReference type="FunFam" id="3.60.70.12:FF:000001">
    <property type="entry name" value="Arginine biosynthesis bifunctional protein ArgJ, chloroplastic"/>
    <property type="match status" value="1"/>
</dbReference>
<keyword evidence="8 10" id="KW-0012">Acyltransferase</keyword>
<dbReference type="Proteomes" id="UP000070456">
    <property type="component" value="Unassembled WGS sequence"/>
</dbReference>
<evidence type="ECO:0000256" key="8">
    <source>
        <dbReference type="ARBA" id="ARBA00023315"/>
    </source>
</evidence>
<feature type="site" description="Involved in the stabilization of negative charge on the oxyanion by the formation of the oxyanion hole" evidence="10">
    <location>
        <position position="116"/>
    </location>
</feature>
<feature type="binding site" evidence="10">
    <location>
        <position position="178"/>
    </location>
    <ligand>
        <name>substrate</name>
    </ligand>
</feature>
<feature type="site" description="Cleavage; by autolysis" evidence="10">
    <location>
        <begin position="188"/>
        <end position="189"/>
    </location>
</feature>
<dbReference type="UniPathway" id="UPA00068">
    <property type="reaction ID" value="UER00106"/>
</dbReference>
<feature type="site" description="Involved in the stabilization of negative charge on the oxyanion by the formation of the oxyanion hole" evidence="10">
    <location>
        <position position="115"/>
    </location>
</feature>
<accession>A0A140L3U6</accession>
<evidence type="ECO:0000313" key="12">
    <source>
        <dbReference type="Proteomes" id="UP000070456"/>
    </source>
</evidence>
<keyword evidence="3 10" id="KW-0055">Arginine biosynthesis</keyword>
<feature type="active site" description="Nucleophile" evidence="10">
    <location>
        <position position="189"/>
    </location>
</feature>
<feature type="binding site" evidence="10">
    <location>
        <position position="152"/>
    </location>
    <ligand>
        <name>substrate</name>
    </ligand>
</feature>
<dbReference type="RefSeq" id="WP_330382063.1">
    <property type="nucleotide sequence ID" value="NZ_LOEE01000037.1"/>
</dbReference>
<dbReference type="GO" id="GO:0005737">
    <property type="term" value="C:cytoplasm"/>
    <property type="evidence" value="ECO:0007669"/>
    <property type="project" value="UniProtKB-SubCell"/>
</dbReference>
<dbReference type="InterPro" id="IPR016117">
    <property type="entry name" value="ArgJ-like_dom_sf"/>
</dbReference>